<evidence type="ECO:0000313" key="4">
    <source>
        <dbReference type="Proteomes" id="UP001287356"/>
    </source>
</evidence>
<name>A0AAE0N3V4_9PEZI</name>
<sequence>MVEDKASSIQLRVSWTVFFFLLPCQAWMHLAGRLCCRRVLRYGMCFFARRGSDSPGSLSTWKALTRCWVIVFVRLRLQVQRLRLGGRTARVEVLLHCSGEDGSMPNTRCRITTYRSVWAGPPAIPIESLKSSPASPRRGDRSKNKSRCSKGSSSAAEHLWPAWTPGTSRAGGPTFPRNGGVQ</sequence>
<feature type="region of interest" description="Disordered" evidence="1">
    <location>
        <begin position="127"/>
        <end position="182"/>
    </location>
</feature>
<reference evidence="3" key="2">
    <citation type="submission" date="2023-06" db="EMBL/GenBank/DDBJ databases">
        <authorList>
            <consortium name="Lawrence Berkeley National Laboratory"/>
            <person name="Haridas S."/>
            <person name="Hensen N."/>
            <person name="Bonometti L."/>
            <person name="Westerberg I."/>
            <person name="Brannstrom I.O."/>
            <person name="Guillou S."/>
            <person name="Cros-Aarteil S."/>
            <person name="Calhoun S."/>
            <person name="Kuo A."/>
            <person name="Mondo S."/>
            <person name="Pangilinan J."/>
            <person name="Riley R."/>
            <person name="Labutti K."/>
            <person name="Andreopoulos B."/>
            <person name="Lipzen A."/>
            <person name="Chen C."/>
            <person name="Yanf M."/>
            <person name="Daum C."/>
            <person name="Ng V."/>
            <person name="Clum A."/>
            <person name="Steindorff A."/>
            <person name="Ohm R."/>
            <person name="Martin F."/>
            <person name="Silar P."/>
            <person name="Natvig D."/>
            <person name="Lalanne C."/>
            <person name="Gautier V."/>
            <person name="Ament-Velasquez S.L."/>
            <person name="Kruys A."/>
            <person name="Hutchinson M.I."/>
            <person name="Powell A.J."/>
            <person name="Barry K."/>
            <person name="Miller A.N."/>
            <person name="Grigoriev I.V."/>
            <person name="Debuchy R."/>
            <person name="Gladieux P."/>
            <person name="Thoren M.H."/>
            <person name="Johannesson H."/>
        </authorList>
    </citation>
    <scope>NUCLEOTIDE SEQUENCE</scope>
    <source>
        <strain evidence="3">CBS 958.72</strain>
    </source>
</reference>
<evidence type="ECO:0000313" key="3">
    <source>
        <dbReference type="EMBL" id="KAK3369193.1"/>
    </source>
</evidence>
<evidence type="ECO:0000256" key="2">
    <source>
        <dbReference type="SAM" id="Phobius"/>
    </source>
</evidence>
<keyword evidence="2" id="KW-1133">Transmembrane helix</keyword>
<keyword evidence="2" id="KW-0812">Transmembrane</keyword>
<proteinExistence type="predicted"/>
<keyword evidence="2" id="KW-0472">Membrane</keyword>
<comment type="caution">
    <text evidence="3">The sequence shown here is derived from an EMBL/GenBank/DDBJ whole genome shotgun (WGS) entry which is preliminary data.</text>
</comment>
<evidence type="ECO:0000256" key="1">
    <source>
        <dbReference type="SAM" id="MobiDB-lite"/>
    </source>
</evidence>
<protein>
    <submittedName>
        <fullName evidence="3">Uncharacterized protein</fullName>
    </submittedName>
</protein>
<feature type="transmembrane region" description="Helical" evidence="2">
    <location>
        <begin position="12"/>
        <end position="31"/>
    </location>
</feature>
<dbReference type="AlphaFoldDB" id="A0AAE0N3V4"/>
<dbReference type="EMBL" id="JAULSN010000006">
    <property type="protein sequence ID" value="KAK3369193.1"/>
    <property type="molecule type" value="Genomic_DNA"/>
</dbReference>
<dbReference type="Proteomes" id="UP001287356">
    <property type="component" value="Unassembled WGS sequence"/>
</dbReference>
<gene>
    <name evidence="3" type="ORF">B0T24DRAFT_356293</name>
</gene>
<accession>A0AAE0N3V4</accession>
<keyword evidence="4" id="KW-1185">Reference proteome</keyword>
<reference evidence="3" key="1">
    <citation type="journal article" date="2023" name="Mol. Phylogenet. Evol.">
        <title>Genome-scale phylogeny and comparative genomics of the fungal order Sordariales.</title>
        <authorList>
            <person name="Hensen N."/>
            <person name="Bonometti L."/>
            <person name="Westerberg I."/>
            <person name="Brannstrom I.O."/>
            <person name="Guillou S."/>
            <person name="Cros-Aarteil S."/>
            <person name="Calhoun S."/>
            <person name="Haridas S."/>
            <person name="Kuo A."/>
            <person name="Mondo S."/>
            <person name="Pangilinan J."/>
            <person name="Riley R."/>
            <person name="LaButti K."/>
            <person name="Andreopoulos B."/>
            <person name="Lipzen A."/>
            <person name="Chen C."/>
            <person name="Yan M."/>
            <person name="Daum C."/>
            <person name="Ng V."/>
            <person name="Clum A."/>
            <person name="Steindorff A."/>
            <person name="Ohm R.A."/>
            <person name="Martin F."/>
            <person name="Silar P."/>
            <person name="Natvig D.O."/>
            <person name="Lalanne C."/>
            <person name="Gautier V."/>
            <person name="Ament-Velasquez S.L."/>
            <person name="Kruys A."/>
            <person name="Hutchinson M.I."/>
            <person name="Powell A.J."/>
            <person name="Barry K."/>
            <person name="Miller A.N."/>
            <person name="Grigoriev I.V."/>
            <person name="Debuchy R."/>
            <person name="Gladieux P."/>
            <person name="Hiltunen Thoren M."/>
            <person name="Johannesson H."/>
        </authorList>
    </citation>
    <scope>NUCLEOTIDE SEQUENCE</scope>
    <source>
        <strain evidence="3">CBS 958.72</strain>
    </source>
</reference>
<organism evidence="3 4">
    <name type="scientific">Lasiosphaeria ovina</name>
    <dbReference type="NCBI Taxonomy" id="92902"/>
    <lineage>
        <taxon>Eukaryota</taxon>
        <taxon>Fungi</taxon>
        <taxon>Dikarya</taxon>
        <taxon>Ascomycota</taxon>
        <taxon>Pezizomycotina</taxon>
        <taxon>Sordariomycetes</taxon>
        <taxon>Sordariomycetidae</taxon>
        <taxon>Sordariales</taxon>
        <taxon>Lasiosphaeriaceae</taxon>
        <taxon>Lasiosphaeria</taxon>
    </lineage>
</organism>